<accession>A0ABQ3TZE2</accession>
<sequence length="144" mass="15368">MSFPVALPPAIHLRPRQFLLARSAGTLATRVSASTPRLESAMNRTLRGACRPSTVAEAEHAVLAVCTANLRLGGTRACLPRSVAALLYCRAHGHAPALVLGIKPGASEVHAWLEAEGRPAGEPSDPTRTYTPIVRYSPQENVNR</sequence>
<dbReference type="NCBIfam" id="NF033537">
    <property type="entry name" value="lasso_biosyn_B2"/>
    <property type="match status" value="1"/>
</dbReference>
<dbReference type="Pfam" id="PF13471">
    <property type="entry name" value="Transglut_core3"/>
    <property type="match status" value="1"/>
</dbReference>
<feature type="domain" description="Microcin J25-processing protein McjB C-terminal" evidence="2">
    <location>
        <begin position="38"/>
        <end position="134"/>
    </location>
</feature>
<proteinExistence type="predicted"/>
<reference evidence="3" key="1">
    <citation type="submission" date="2024-05" db="EMBL/GenBank/DDBJ databases">
        <title>Whole genome shotgun sequence of Streptomyces hygroscopicus NBRC 113678.</title>
        <authorList>
            <person name="Komaki H."/>
            <person name="Tamura T."/>
        </authorList>
    </citation>
    <scope>NUCLEOTIDE SEQUENCE</scope>
    <source>
        <strain evidence="3">N11-34</strain>
    </source>
</reference>
<name>A0ABQ3TZE2_STRHY</name>
<evidence type="ECO:0000256" key="1">
    <source>
        <dbReference type="SAM" id="MobiDB-lite"/>
    </source>
</evidence>
<keyword evidence="4" id="KW-1185">Reference proteome</keyword>
<dbReference type="Proteomes" id="UP001054854">
    <property type="component" value="Unassembled WGS sequence"/>
</dbReference>
<dbReference type="InterPro" id="IPR053521">
    <property type="entry name" value="McjB-like"/>
</dbReference>
<evidence type="ECO:0000259" key="2">
    <source>
        <dbReference type="Pfam" id="PF13471"/>
    </source>
</evidence>
<evidence type="ECO:0000313" key="4">
    <source>
        <dbReference type="Proteomes" id="UP001054854"/>
    </source>
</evidence>
<gene>
    <name evidence="3" type="ORF">TPA0910_31570</name>
</gene>
<dbReference type="InterPro" id="IPR032708">
    <property type="entry name" value="McjB_C"/>
</dbReference>
<organism evidence="3 4">
    <name type="scientific">Streptomyces hygroscopicus</name>
    <dbReference type="NCBI Taxonomy" id="1912"/>
    <lineage>
        <taxon>Bacteria</taxon>
        <taxon>Bacillati</taxon>
        <taxon>Actinomycetota</taxon>
        <taxon>Actinomycetes</taxon>
        <taxon>Kitasatosporales</taxon>
        <taxon>Streptomycetaceae</taxon>
        <taxon>Streptomyces</taxon>
        <taxon>Streptomyces violaceusniger group</taxon>
    </lineage>
</organism>
<protein>
    <recommendedName>
        <fullName evidence="2">Microcin J25-processing protein McjB C-terminal domain-containing protein</fullName>
    </recommendedName>
</protein>
<comment type="caution">
    <text evidence="3">The sequence shown here is derived from an EMBL/GenBank/DDBJ whole genome shotgun (WGS) entry which is preliminary data.</text>
</comment>
<dbReference type="EMBL" id="BNEK01000003">
    <property type="protein sequence ID" value="GHJ28724.1"/>
    <property type="molecule type" value="Genomic_DNA"/>
</dbReference>
<feature type="region of interest" description="Disordered" evidence="1">
    <location>
        <begin position="116"/>
        <end position="144"/>
    </location>
</feature>
<evidence type="ECO:0000313" key="3">
    <source>
        <dbReference type="EMBL" id="GHJ28724.1"/>
    </source>
</evidence>
<dbReference type="RefSeq" id="WP_236257233.1">
    <property type="nucleotide sequence ID" value="NZ_BNEK01000003.1"/>
</dbReference>